<evidence type="ECO:0000313" key="3">
    <source>
        <dbReference type="Proteomes" id="UP000245909"/>
    </source>
</evidence>
<comment type="caution">
    <text evidence="2">The sequence shown here is derived from an EMBL/GenBank/DDBJ whole genome shotgun (WGS) entry which is preliminary data.</text>
</comment>
<evidence type="ECO:0000313" key="2">
    <source>
        <dbReference type="EMBL" id="PVX42871.1"/>
    </source>
</evidence>
<dbReference type="Pfam" id="PF03235">
    <property type="entry name" value="GmrSD_N"/>
    <property type="match status" value="1"/>
</dbReference>
<gene>
    <name evidence="2" type="ORF">C8D76_101201</name>
</gene>
<dbReference type="PANTHER" id="PTHR35149">
    <property type="entry name" value="SLL5132 PROTEIN"/>
    <property type="match status" value="1"/>
</dbReference>
<dbReference type="PANTHER" id="PTHR35149:SF2">
    <property type="entry name" value="DUF262 DOMAIN-CONTAINING PROTEIN"/>
    <property type="match status" value="1"/>
</dbReference>
<name>A0A2U0TGY4_9PAST</name>
<keyword evidence="3" id="KW-1185">Reference proteome</keyword>
<protein>
    <submittedName>
        <fullName evidence="2">Uncharacterized protein DUF262</fullName>
    </submittedName>
</protein>
<dbReference type="RefSeq" id="WP_207774978.1">
    <property type="nucleotide sequence ID" value="NZ_QENU01000001.1"/>
</dbReference>
<organism evidence="2 3">
    <name type="scientific">Alitibacter langaaensis DSM 22999</name>
    <dbReference type="NCBI Taxonomy" id="1122935"/>
    <lineage>
        <taxon>Bacteria</taxon>
        <taxon>Pseudomonadati</taxon>
        <taxon>Pseudomonadota</taxon>
        <taxon>Gammaproteobacteria</taxon>
        <taxon>Pasteurellales</taxon>
        <taxon>Pasteurellaceae</taxon>
        <taxon>Alitibacter</taxon>
    </lineage>
</organism>
<sequence>MKASTNINGMFAKNYFSVPSYQRAYSWDTELEPSKPPKQVNMFLSDLEEHCNIKGGNSKYYLGHFLFEKRIDGKYDIVDGQQRATTIVIFVSALLCCLKNINPKNEKLGEYKNKFIKE</sequence>
<accession>A0A2U0TGY4</accession>
<reference evidence="2 3" key="1">
    <citation type="submission" date="2018-05" db="EMBL/GenBank/DDBJ databases">
        <title>Genomic Encyclopedia of Type Strains, Phase IV (KMG-IV): sequencing the most valuable type-strain genomes for metagenomic binning, comparative biology and taxonomic classification.</title>
        <authorList>
            <person name="Goeker M."/>
        </authorList>
    </citation>
    <scope>NUCLEOTIDE SEQUENCE [LARGE SCALE GENOMIC DNA]</scope>
    <source>
        <strain evidence="2 3">DSM 22999</strain>
    </source>
</reference>
<dbReference type="AlphaFoldDB" id="A0A2U0TGY4"/>
<proteinExistence type="predicted"/>
<evidence type="ECO:0000259" key="1">
    <source>
        <dbReference type="Pfam" id="PF03235"/>
    </source>
</evidence>
<feature type="domain" description="GmrSD restriction endonucleases N-terminal" evidence="1">
    <location>
        <begin position="11"/>
        <end position="113"/>
    </location>
</feature>
<dbReference type="InterPro" id="IPR004919">
    <property type="entry name" value="GmrSD_N"/>
</dbReference>
<dbReference type="EMBL" id="QENU01000001">
    <property type="protein sequence ID" value="PVX42871.1"/>
    <property type="molecule type" value="Genomic_DNA"/>
</dbReference>
<dbReference type="Proteomes" id="UP000245909">
    <property type="component" value="Unassembled WGS sequence"/>
</dbReference>